<accession>A0A2M8WNB5</accession>
<dbReference type="AlphaFoldDB" id="A0A2M8WNB5"/>
<name>A0A2M8WNB5_9RHOB</name>
<dbReference type="EMBL" id="PGTY01000001">
    <property type="protein sequence ID" value="PJI92412.1"/>
    <property type="molecule type" value="Genomic_DNA"/>
</dbReference>
<sequence>MRPIKKDRQLWHRLEGYSFHERPLSQSLIDLLEEETGHSIDVCYILIEEYRRFMYLVGSTGETLAPSPIVNLVWRVHASDKKAYFDDFCPRIMGRTIHHPDDLPPFQDDPAYLRTLDYYAEEFGRAGVEFWPDPDLATVRMSRVLFLISGFLAIILSLLFSSLLFAGLGIGLFIATLFLKWKFSSLPLHAETKRDAT</sequence>
<comment type="caution">
    <text evidence="2">The sequence shown here is derived from an EMBL/GenBank/DDBJ whole genome shotgun (WGS) entry which is preliminary data.</text>
</comment>
<evidence type="ECO:0000313" key="2">
    <source>
        <dbReference type="EMBL" id="PJI92412.1"/>
    </source>
</evidence>
<protein>
    <submittedName>
        <fullName evidence="2">Uncharacterized protein</fullName>
    </submittedName>
</protein>
<organism evidence="2 3">
    <name type="scientific">Yoonia maricola</name>
    <dbReference type="NCBI Taxonomy" id="420999"/>
    <lineage>
        <taxon>Bacteria</taxon>
        <taxon>Pseudomonadati</taxon>
        <taxon>Pseudomonadota</taxon>
        <taxon>Alphaproteobacteria</taxon>
        <taxon>Rhodobacterales</taxon>
        <taxon>Paracoccaceae</taxon>
        <taxon>Yoonia</taxon>
    </lineage>
</organism>
<evidence type="ECO:0000313" key="3">
    <source>
        <dbReference type="Proteomes" id="UP000228531"/>
    </source>
</evidence>
<keyword evidence="3" id="KW-1185">Reference proteome</keyword>
<gene>
    <name evidence="2" type="ORF">BC777_1261</name>
</gene>
<dbReference type="Proteomes" id="UP000228531">
    <property type="component" value="Unassembled WGS sequence"/>
</dbReference>
<dbReference type="RefSeq" id="WP_100367233.1">
    <property type="nucleotide sequence ID" value="NZ_PGTY01000001.1"/>
</dbReference>
<keyword evidence="1" id="KW-1133">Transmembrane helix</keyword>
<keyword evidence="1" id="KW-0472">Membrane</keyword>
<evidence type="ECO:0000256" key="1">
    <source>
        <dbReference type="SAM" id="Phobius"/>
    </source>
</evidence>
<dbReference type="OrthoDB" id="196672at2"/>
<reference evidence="2 3" key="1">
    <citation type="submission" date="2017-11" db="EMBL/GenBank/DDBJ databases">
        <title>Genomic Encyclopedia of Archaeal and Bacterial Type Strains, Phase II (KMG-II): From Individual Species to Whole Genera.</title>
        <authorList>
            <person name="Goeker M."/>
        </authorList>
    </citation>
    <scope>NUCLEOTIDE SEQUENCE [LARGE SCALE GENOMIC DNA]</scope>
    <source>
        <strain evidence="2 3">DSM 29128</strain>
    </source>
</reference>
<proteinExistence type="predicted"/>
<keyword evidence="1" id="KW-0812">Transmembrane</keyword>
<feature type="transmembrane region" description="Helical" evidence="1">
    <location>
        <begin position="145"/>
        <end position="178"/>
    </location>
</feature>